<dbReference type="Pfam" id="PF00026">
    <property type="entry name" value="Asp"/>
    <property type="match status" value="1"/>
</dbReference>
<evidence type="ECO:0000256" key="2">
    <source>
        <dbReference type="ARBA" id="ARBA00022729"/>
    </source>
</evidence>
<proteinExistence type="predicted"/>
<feature type="domain" description="Peptidase A1" evidence="4">
    <location>
        <begin position="51"/>
        <end position="260"/>
    </location>
</feature>
<reference evidence="5" key="1">
    <citation type="submission" date="2021-01" db="EMBL/GenBank/DDBJ databases">
        <authorList>
            <consortium name="Genoscope - CEA"/>
            <person name="William W."/>
        </authorList>
    </citation>
    <scope>NUCLEOTIDE SEQUENCE</scope>
</reference>
<dbReference type="AlphaFoldDB" id="A0A8S1RP67"/>
<organism evidence="5 6">
    <name type="scientific">Paramecium sonneborni</name>
    <dbReference type="NCBI Taxonomy" id="65129"/>
    <lineage>
        <taxon>Eukaryota</taxon>
        <taxon>Sar</taxon>
        <taxon>Alveolata</taxon>
        <taxon>Ciliophora</taxon>
        <taxon>Intramacronucleata</taxon>
        <taxon>Oligohymenophorea</taxon>
        <taxon>Peniculida</taxon>
        <taxon>Parameciidae</taxon>
        <taxon>Paramecium</taxon>
    </lineage>
</organism>
<keyword evidence="2" id="KW-0732">Signal</keyword>
<dbReference type="InterPro" id="IPR033121">
    <property type="entry name" value="PEPTIDASE_A1"/>
</dbReference>
<keyword evidence="1" id="KW-0645">Protease</keyword>
<dbReference type="InterPro" id="IPR001461">
    <property type="entry name" value="Aspartic_peptidase_A1"/>
</dbReference>
<dbReference type="EMBL" id="CAJJDN010000255">
    <property type="protein sequence ID" value="CAD8129998.1"/>
    <property type="molecule type" value="Genomic_DNA"/>
</dbReference>
<evidence type="ECO:0000313" key="5">
    <source>
        <dbReference type="EMBL" id="CAD8129998.1"/>
    </source>
</evidence>
<accession>A0A8S1RP67</accession>
<keyword evidence="6" id="KW-1185">Reference proteome</keyword>
<evidence type="ECO:0000256" key="3">
    <source>
        <dbReference type="ARBA" id="ARBA00022801"/>
    </source>
</evidence>
<dbReference type="Proteomes" id="UP000692954">
    <property type="component" value="Unassembled WGS sequence"/>
</dbReference>
<evidence type="ECO:0000256" key="1">
    <source>
        <dbReference type="ARBA" id="ARBA00022670"/>
    </source>
</evidence>
<dbReference type="GO" id="GO:0006508">
    <property type="term" value="P:proteolysis"/>
    <property type="evidence" value="ECO:0007669"/>
    <property type="project" value="UniProtKB-KW"/>
</dbReference>
<dbReference type="GO" id="GO:0004190">
    <property type="term" value="F:aspartic-type endopeptidase activity"/>
    <property type="evidence" value="ECO:0007669"/>
    <property type="project" value="InterPro"/>
</dbReference>
<evidence type="ECO:0000259" key="4">
    <source>
        <dbReference type="Pfam" id="PF00026"/>
    </source>
</evidence>
<comment type="caution">
    <text evidence="5">The sequence shown here is derived from an EMBL/GenBank/DDBJ whole genome shotgun (WGS) entry which is preliminary data.</text>
</comment>
<dbReference type="PANTHER" id="PTHR13683">
    <property type="entry name" value="ASPARTYL PROTEASES"/>
    <property type="match status" value="1"/>
</dbReference>
<dbReference type="PANTHER" id="PTHR13683:SF375">
    <property type="entry name" value="PEPTIDASE A1 DOMAIN-CONTAINING PROTEIN"/>
    <property type="match status" value="1"/>
</dbReference>
<evidence type="ECO:0000313" key="6">
    <source>
        <dbReference type="Proteomes" id="UP000692954"/>
    </source>
</evidence>
<gene>
    <name evidence="5" type="ORF">PSON_ATCC_30995.1.T2550006</name>
</gene>
<keyword evidence="3" id="KW-0378">Hydrolase</keyword>
<sequence length="506" mass="59472">MIQGRISIVSLLKIINAILHLIRGIGGFYYKVQVLIRDGLIQLDDLYTGQFQTQLADGIFGLGPTQNYSQYPPNLIDFIAKKDKALQFKRRFSICLNYDYGIQVQDPDFKINKIKYSPNQQYQINLINIAFGDQIFTIYDSIHTQGQGTFIDSRATISYMDHKIYHKLVQAIKIVSIQIKLRLNITFYPNFYFKIFHTLIIIHISFNKIKIFWKPQDYLFIQNQQVFLGVEKYQDRTILGQNWTRKKDFLFDLDQQEISIVSANCTLDQFKLQVINTFDSDDQTLKQNIQIAKFTKKNIEEEQNVNQEQDTENVEKDNINIPAQVNEDDEHSWLEILNQITKFIQMMKDQIKSDVYPGSQPALMNCQIRQSQKRFLERLKKIKIFDKIEQKRDLELNLDLSMNSQKNQLIRVSQIYGLRSKRIQSPFPIDKQAQQGGVEEQIPQELKKDTLLSLGEIREDQEDEDQADKNELERMKQYLRQQREEKSINPLLFLAQQICDIIAANN</sequence>
<name>A0A8S1RP67_9CILI</name>
<protein>
    <recommendedName>
        <fullName evidence="4">Peptidase A1 domain-containing protein</fullName>
    </recommendedName>
</protein>